<reference evidence="8" key="1">
    <citation type="submission" date="2018-01" db="EMBL/GenBank/DDBJ databases">
        <title>An insight into the sialome of Amazonian anophelines.</title>
        <authorList>
            <person name="Ribeiro J.M."/>
            <person name="Scarpassa V."/>
            <person name="Calvo E."/>
        </authorList>
    </citation>
    <scope>NUCLEOTIDE SEQUENCE</scope>
    <source>
        <tissue evidence="8">Salivary glands</tissue>
    </source>
</reference>
<evidence type="ECO:0000256" key="6">
    <source>
        <dbReference type="SAM" id="Phobius"/>
    </source>
</evidence>
<dbReference type="InterPro" id="IPR020846">
    <property type="entry name" value="MFS_dom"/>
</dbReference>
<dbReference type="InterPro" id="IPR050549">
    <property type="entry name" value="MFS_Trehalose_Transporter"/>
</dbReference>
<evidence type="ECO:0000256" key="3">
    <source>
        <dbReference type="ARBA" id="ARBA00022989"/>
    </source>
</evidence>
<feature type="transmembrane region" description="Helical" evidence="6">
    <location>
        <begin position="493"/>
        <end position="512"/>
    </location>
</feature>
<evidence type="ECO:0000259" key="7">
    <source>
        <dbReference type="PROSITE" id="PS50850"/>
    </source>
</evidence>
<feature type="transmembrane region" description="Helical" evidence="6">
    <location>
        <begin position="171"/>
        <end position="190"/>
    </location>
</feature>
<feature type="transmembrane region" description="Helical" evidence="6">
    <location>
        <begin position="456"/>
        <end position="481"/>
    </location>
</feature>
<evidence type="ECO:0000313" key="8">
    <source>
        <dbReference type="EMBL" id="MBW42076.1"/>
    </source>
</evidence>
<evidence type="ECO:0000256" key="2">
    <source>
        <dbReference type="ARBA" id="ARBA00022692"/>
    </source>
</evidence>
<evidence type="ECO:0000256" key="1">
    <source>
        <dbReference type="ARBA" id="ARBA00004141"/>
    </source>
</evidence>
<comment type="subcellular location">
    <subcellularLocation>
        <location evidence="1">Membrane</location>
        <topology evidence="1">Multi-pass membrane protein</topology>
    </subcellularLocation>
</comment>
<sequence length="584" mass="63708">MAPNENGGIEDGIDTVTGLTIPLHEPISEPSGADQNDDERKRSVIIHEQDLEAQPLSAELTGGNGMKPLPEDTGDRRRSHGTSTNGDLKVIGWKEGYQQVLATCLVNLIVVQAGINMTYSAILLPQLSEPDSPILIGRNEASWIASVVTIALPLGSLVVGQLMDQFGRKKVSLATCVPFALGWILIAGASNVSMIYIARIILGTSGGLTTVALVYVSEISHVSLRPMLLCANSVFVSFGILLTCVLAVFFDWRAIAYIFAGFSIVTFLLILLIPESPHWLVTFTKQDASKARGVLSWLYRDKQLAEEQYRQIVASASPRHRLPVTNKRNALLGALSPKVFLQPRVYRPMTILLLVFLFQQLSGAYVLIFYALNVFQEINANDGEQSGGGQPTFNQYTALVVLGLIRFIMSIVTSGCSRKFGRRPLLCLSGLAMGLCMTVAALFIELGWNVSATGSYALLICVLGYVCFSALGYLVLPWTMIGELLPTDVKGKLGGFTVSVAYVLMFGVVKVFPYLLELVAIRGIFYLYAATSFAGVAYIYCYVPETFGKSFAEIERHFATNHHHHQSDDGAQQRLRSAGSKCDT</sequence>
<evidence type="ECO:0000256" key="4">
    <source>
        <dbReference type="ARBA" id="ARBA00023136"/>
    </source>
</evidence>
<dbReference type="PANTHER" id="PTHR48021">
    <property type="match status" value="1"/>
</dbReference>
<feature type="transmembrane region" description="Helical" evidence="6">
    <location>
        <begin position="255"/>
        <end position="273"/>
    </location>
</feature>
<dbReference type="GO" id="GO:0016020">
    <property type="term" value="C:membrane"/>
    <property type="evidence" value="ECO:0007669"/>
    <property type="project" value="UniProtKB-SubCell"/>
</dbReference>
<protein>
    <submittedName>
        <fullName evidence="8">Putative sugar transporter</fullName>
    </submittedName>
</protein>
<feature type="transmembrane region" description="Helical" evidence="6">
    <location>
        <begin position="524"/>
        <end position="543"/>
    </location>
</feature>
<dbReference type="PROSITE" id="PS50850">
    <property type="entry name" value="MFS"/>
    <property type="match status" value="1"/>
</dbReference>
<dbReference type="InterPro" id="IPR005829">
    <property type="entry name" value="Sugar_transporter_CS"/>
</dbReference>
<feature type="transmembrane region" description="Helical" evidence="6">
    <location>
        <begin position="142"/>
        <end position="159"/>
    </location>
</feature>
<feature type="transmembrane region" description="Helical" evidence="6">
    <location>
        <begin position="196"/>
        <end position="216"/>
    </location>
</feature>
<dbReference type="InterPro" id="IPR005828">
    <property type="entry name" value="MFS_sugar_transport-like"/>
</dbReference>
<feature type="region of interest" description="Disordered" evidence="5">
    <location>
        <begin position="1"/>
        <end position="42"/>
    </location>
</feature>
<keyword evidence="4 6" id="KW-0472">Membrane</keyword>
<dbReference type="PROSITE" id="PS00216">
    <property type="entry name" value="SUGAR_TRANSPORT_1"/>
    <property type="match status" value="1"/>
</dbReference>
<dbReference type="PANTHER" id="PTHR48021:SF32">
    <property type="entry name" value="FACILITATED TREHALOSE TRANSPORTER TRET1-2 HOMOLOG-LIKE PROTEIN"/>
    <property type="match status" value="1"/>
</dbReference>
<keyword evidence="2 6" id="KW-0812">Transmembrane</keyword>
<keyword evidence="3 6" id="KW-1133">Transmembrane helix</keyword>
<accession>A0A2M4AMQ1</accession>
<dbReference type="Pfam" id="PF00083">
    <property type="entry name" value="Sugar_tr"/>
    <property type="match status" value="1"/>
</dbReference>
<dbReference type="GO" id="GO:0022857">
    <property type="term" value="F:transmembrane transporter activity"/>
    <property type="evidence" value="ECO:0007669"/>
    <property type="project" value="InterPro"/>
</dbReference>
<dbReference type="InterPro" id="IPR036259">
    <property type="entry name" value="MFS_trans_sf"/>
</dbReference>
<evidence type="ECO:0000256" key="5">
    <source>
        <dbReference type="SAM" id="MobiDB-lite"/>
    </source>
</evidence>
<feature type="transmembrane region" description="Helical" evidence="6">
    <location>
        <begin position="393"/>
        <end position="413"/>
    </location>
</feature>
<feature type="transmembrane region" description="Helical" evidence="6">
    <location>
        <begin position="100"/>
        <end position="122"/>
    </location>
</feature>
<feature type="region of interest" description="Disordered" evidence="5">
    <location>
        <begin position="55"/>
        <end position="85"/>
    </location>
</feature>
<keyword evidence="8" id="KW-0762">Sugar transport</keyword>
<organism evidence="8">
    <name type="scientific">Anopheles triannulatus</name>
    <dbReference type="NCBI Taxonomy" id="58253"/>
    <lineage>
        <taxon>Eukaryota</taxon>
        <taxon>Metazoa</taxon>
        <taxon>Ecdysozoa</taxon>
        <taxon>Arthropoda</taxon>
        <taxon>Hexapoda</taxon>
        <taxon>Insecta</taxon>
        <taxon>Pterygota</taxon>
        <taxon>Neoptera</taxon>
        <taxon>Endopterygota</taxon>
        <taxon>Diptera</taxon>
        <taxon>Nematocera</taxon>
        <taxon>Culicoidea</taxon>
        <taxon>Culicidae</taxon>
        <taxon>Anophelinae</taxon>
        <taxon>Anopheles</taxon>
    </lineage>
</organism>
<dbReference type="FunFam" id="1.20.1250.20:FF:000249">
    <property type="entry name" value="facilitated trehalose transporter Tret1"/>
    <property type="match status" value="1"/>
</dbReference>
<name>A0A2M4AMQ1_9DIPT</name>
<dbReference type="EMBL" id="GGFK01008755">
    <property type="protein sequence ID" value="MBW42076.1"/>
    <property type="molecule type" value="Transcribed_RNA"/>
</dbReference>
<feature type="transmembrane region" description="Helical" evidence="6">
    <location>
        <begin position="228"/>
        <end position="249"/>
    </location>
</feature>
<dbReference type="Gene3D" id="1.20.1250.20">
    <property type="entry name" value="MFS general substrate transporter like domains"/>
    <property type="match status" value="1"/>
</dbReference>
<keyword evidence="8" id="KW-0813">Transport</keyword>
<feature type="transmembrane region" description="Helical" evidence="6">
    <location>
        <begin position="351"/>
        <end position="373"/>
    </location>
</feature>
<proteinExistence type="predicted"/>
<feature type="region of interest" description="Disordered" evidence="5">
    <location>
        <begin position="562"/>
        <end position="584"/>
    </location>
</feature>
<feature type="transmembrane region" description="Helical" evidence="6">
    <location>
        <begin position="425"/>
        <end position="444"/>
    </location>
</feature>
<dbReference type="AlphaFoldDB" id="A0A2M4AMQ1"/>
<feature type="domain" description="Major facilitator superfamily (MFS) profile" evidence="7">
    <location>
        <begin position="100"/>
        <end position="547"/>
    </location>
</feature>
<dbReference type="SUPFAM" id="SSF103473">
    <property type="entry name" value="MFS general substrate transporter"/>
    <property type="match status" value="1"/>
</dbReference>